<organism evidence="2 3">
    <name type="scientific">Saccharothrix texasensis</name>
    <dbReference type="NCBI Taxonomy" id="103734"/>
    <lineage>
        <taxon>Bacteria</taxon>
        <taxon>Bacillati</taxon>
        <taxon>Actinomycetota</taxon>
        <taxon>Actinomycetes</taxon>
        <taxon>Pseudonocardiales</taxon>
        <taxon>Pseudonocardiaceae</taxon>
        <taxon>Saccharothrix</taxon>
    </lineage>
</organism>
<dbReference type="AlphaFoldDB" id="A0A3N1GY47"/>
<keyword evidence="3" id="KW-1185">Reference proteome</keyword>
<name>A0A3N1GY47_9PSEU</name>
<evidence type="ECO:0000313" key="3">
    <source>
        <dbReference type="Proteomes" id="UP000268727"/>
    </source>
</evidence>
<proteinExistence type="predicted"/>
<accession>A0A3N1GY47</accession>
<sequence length="254" mass="28080">MAARAPRHPGVRPRSDVEDQACQCPSCHTRPRSPSGSPPRSRRASRRWTPLLSGVCGSCSMVGLLPVNTKDPRTLRAWQLDVSRRLTEGTARSWGAYFEVGCSRQVPWHSRSRGRQRCCAASPRTRARSTRWWSVSTSAPLSTPIRCGSRGRCWSGTGCSCGCRRRRVRWTSATPRTKRCCRCSQRVRRRRCCVPGTGSSPRCGCRPSSRDAISVAGRPTATGLWTLGRTRIGRWRGAVCGSSGLCRTRPSLPP</sequence>
<reference evidence="2 3" key="1">
    <citation type="submission" date="2018-11" db="EMBL/GenBank/DDBJ databases">
        <title>Sequencing the genomes of 1000 actinobacteria strains.</title>
        <authorList>
            <person name="Klenk H.-P."/>
        </authorList>
    </citation>
    <scope>NUCLEOTIDE SEQUENCE [LARGE SCALE GENOMIC DNA]</scope>
    <source>
        <strain evidence="2 3">DSM 44231</strain>
    </source>
</reference>
<protein>
    <submittedName>
        <fullName evidence="2">Uncharacterized protein</fullName>
    </submittedName>
</protein>
<feature type="region of interest" description="Disordered" evidence="1">
    <location>
        <begin position="1"/>
        <end position="46"/>
    </location>
</feature>
<evidence type="ECO:0000256" key="1">
    <source>
        <dbReference type="SAM" id="MobiDB-lite"/>
    </source>
</evidence>
<gene>
    <name evidence="2" type="ORF">EDD40_0151</name>
</gene>
<dbReference type="EMBL" id="RJKM01000001">
    <property type="protein sequence ID" value="ROP34942.1"/>
    <property type="molecule type" value="Genomic_DNA"/>
</dbReference>
<evidence type="ECO:0000313" key="2">
    <source>
        <dbReference type="EMBL" id="ROP34942.1"/>
    </source>
</evidence>
<feature type="compositionally biased region" description="Basic residues" evidence="1">
    <location>
        <begin position="1"/>
        <end position="11"/>
    </location>
</feature>
<dbReference type="Proteomes" id="UP000268727">
    <property type="component" value="Unassembled WGS sequence"/>
</dbReference>
<comment type="caution">
    <text evidence="2">The sequence shown here is derived from an EMBL/GenBank/DDBJ whole genome shotgun (WGS) entry which is preliminary data.</text>
</comment>